<dbReference type="Proteomes" id="UP000299102">
    <property type="component" value="Unassembled WGS sequence"/>
</dbReference>
<name>A0A4C1ZU45_EUMVA</name>
<keyword evidence="1" id="KW-0812">Transmembrane</keyword>
<keyword evidence="1" id="KW-0472">Membrane</keyword>
<evidence type="ECO:0000313" key="2">
    <source>
        <dbReference type="EMBL" id="GBP90664.1"/>
    </source>
</evidence>
<dbReference type="EMBL" id="BGZK01002102">
    <property type="protein sequence ID" value="GBP90664.1"/>
    <property type="molecule type" value="Genomic_DNA"/>
</dbReference>
<evidence type="ECO:0000313" key="3">
    <source>
        <dbReference type="Proteomes" id="UP000299102"/>
    </source>
</evidence>
<dbReference type="AlphaFoldDB" id="A0A4C1ZU45"/>
<gene>
    <name evidence="2" type="ORF">EVAR_51386_1</name>
</gene>
<organism evidence="2 3">
    <name type="scientific">Eumeta variegata</name>
    <name type="common">Bagworm moth</name>
    <name type="synonym">Eumeta japonica</name>
    <dbReference type="NCBI Taxonomy" id="151549"/>
    <lineage>
        <taxon>Eukaryota</taxon>
        <taxon>Metazoa</taxon>
        <taxon>Ecdysozoa</taxon>
        <taxon>Arthropoda</taxon>
        <taxon>Hexapoda</taxon>
        <taxon>Insecta</taxon>
        <taxon>Pterygota</taxon>
        <taxon>Neoptera</taxon>
        <taxon>Endopterygota</taxon>
        <taxon>Lepidoptera</taxon>
        <taxon>Glossata</taxon>
        <taxon>Ditrysia</taxon>
        <taxon>Tineoidea</taxon>
        <taxon>Psychidae</taxon>
        <taxon>Oiketicinae</taxon>
        <taxon>Eumeta</taxon>
    </lineage>
</organism>
<keyword evidence="1" id="KW-1133">Transmembrane helix</keyword>
<evidence type="ECO:0000256" key="1">
    <source>
        <dbReference type="SAM" id="Phobius"/>
    </source>
</evidence>
<accession>A0A4C1ZU45</accession>
<comment type="caution">
    <text evidence="2">The sequence shown here is derived from an EMBL/GenBank/DDBJ whole genome shotgun (WGS) entry which is preliminary data.</text>
</comment>
<sequence length="94" mass="10533">MQDTSNGANGETGMTTPLGVLVLALAVAYVGTSALPARMTVPARPDAQRLTHTHILCSLNIHRVHTHRTARFTLLYLELRVLEESQWLELKDWR</sequence>
<proteinExistence type="predicted"/>
<reference evidence="2 3" key="1">
    <citation type="journal article" date="2019" name="Commun. Biol.">
        <title>The bagworm genome reveals a unique fibroin gene that provides high tensile strength.</title>
        <authorList>
            <person name="Kono N."/>
            <person name="Nakamura H."/>
            <person name="Ohtoshi R."/>
            <person name="Tomita M."/>
            <person name="Numata K."/>
            <person name="Arakawa K."/>
        </authorList>
    </citation>
    <scope>NUCLEOTIDE SEQUENCE [LARGE SCALE GENOMIC DNA]</scope>
</reference>
<feature type="transmembrane region" description="Helical" evidence="1">
    <location>
        <begin position="20"/>
        <end position="41"/>
    </location>
</feature>
<protein>
    <submittedName>
        <fullName evidence="2">Uncharacterized protein</fullName>
    </submittedName>
</protein>
<keyword evidence="3" id="KW-1185">Reference proteome</keyword>